<dbReference type="InterPro" id="IPR014756">
    <property type="entry name" value="Ig_E-set"/>
</dbReference>
<feature type="region of interest" description="Disordered" evidence="1">
    <location>
        <begin position="890"/>
        <end position="931"/>
    </location>
</feature>
<name>A0A8H7S9I1_9FUNG</name>
<feature type="region of interest" description="Disordered" evidence="1">
    <location>
        <begin position="383"/>
        <end position="412"/>
    </location>
</feature>
<dbReference type="Pfam" id="PF00339">
    <property type="entry name" value="Arrestin_N"/>
    <property type="match status" value="1"/>
</dbReference>
<feature type="region of interest" description="Disordered" evidence="1">
    <location>
        <begin position="844"/>
        <end position="878"/>
    </location>
</feature>
<dbReference type="InterPro" id="IPR011021">
    <property type="entry name" value="Arrestin-like_N"/>
</dbReference>
<dbReference type="AlphaFoldDB" id="A0A8H7S9I1"/>
<feature type="compositionally biased region" description="Low complexity" evidence="1">
    <location>
        <begin position="396"/>
        <end position="412"/>
    </location>
</feature>
<dbReference type="SUPFAM" id="SSF81296">
    <property type="entry name" value="E set domains"/>
    <property type="match status" value="1"/>
</dbReference>
<organism evidence="3 4">
    <name type="scientific">Circinella minor</name>
    <dbReference type="NCBI Taxonomy" id="1195481"/>
    <lineage>
        <taxon>Eukaryota</taxon>
        <taxon>Fungi</taxon>
        <taxon>Fungi incertae sedis</taxon>
        <taxon>Mucoromycota</taxon>
        <taxon>Mucoromycotina</taxon>
        <taxon>Mucoromycetes</taxon>
        <taxon>Mucorales</taxon>
        <taxon>Lichtheimiaceae</taxon>
        <taxon>Circinella</taxon>
    </lineage>
</organism>
<accession>A0A8H7S9I1</accession>
<evidence type="ECO:0000313" key="4">
    <source>
        <dbReference type="Proteomes" id="UP000646827"/>
    </source>
</evidence>
<feature type="compositionally biased region" description="Low complexity" evidence="1">
    <location>
        <begin position="738"/>
        <end position="749"/>
    </location>
</feature>
<sequence length="982" mass="108083">MKDNIEHVEIEPEHCYIDFIGPAKPDGMSRTLKGKVRLLLSKPVKMRSIQIKFKGYGRICLKNSGGIVLDIETSLLPKIKAPLLVDNKKTFQLPAGSHSIPWELEIPNVYPRSLMIKRASIHYKVELAISLGIGKKAITAEYPIVILRHLLPCKELSPLIGTRVYRHTVPGKFHYEIDCPRIVCLEQGTLPLSVKYLCITDQKPVISIRTQLLQVEFYRCETIPKSDANLEALEKVAQSNVFGQRYADSMRTNPKCVKFTRRKGSALIHSVEDNPTSAWKEAVVLRHELDELLTYGIESPIVTVYHQLEVVFQFGKKYDAIRAKVPLILTSLPYTKDNNDPTSPMNPTSQIMYDTDGSDTIPKYRMETLPHFTPTRVTVDVKCSNTNNNEKGNRRVSTATSSDDTSSSSSVAPDIAREKKIFMGVRERAISTSVSNSRASIMASSSRVGPGLQLSVAASSINLSTPYNQQQQSNIHNGNNNDTTNNDNDGSQSPSPSLSLSAFGESKSIRRCASATNLSNTSRNASSVYSPLSQPHGQPPQRPTRSPMRRLMPKLAVNTALANSWNHNGPLSDDVLSIASSSHYGSVASSEALPVVDRNLLRSKAMLMSRFESHNNNASYYQQQQQPPRYQQQMSLNNTSTSATSSIPLSRAAPSSGINGRFNNNILSSLQQQQQQQQIREEVSRQPSTSTLSPTPSVPAFARVVDPWLQVLSQEYENDTDEDVLYGDDEMSVSTMDGTSLSSVTTGSTPDDQLSLQSRPASPVYPPAPGLPGAIALRPQQANPIALVEESFACSPHSISANSIPYTVASSSVLSPRTSYALYRQRLTHAPPLPPPAIPLPEDPPIIATPSVQPSSTKSNTLPSEFNDSNNNKVRGDSYSKDVQNHYLRAELPPLPPSKGDKVKEYGEEEESFVRTGSRYFEDSDDEPPNPVCTCPQHGHVMLIPPSHQQLLNKDQEPESGPPPQLPRLSLGSTFSASLQLK</sequence>
<feature type="compositionally biased region" description="Polar residues" evidence="1">
    <location>
        <begin position="656"/>
        <end position="670"/>
    </location>
</feature>
<evidence type="ECO:0000313" key="3">
    <source>
        <dbReference type="EMBL" id="KAG2225355.1"/>
    </source>
</evidence>
<feature type="compositionally biased region" description="Polar residues" evidence="1">
    <location>
        <begin position="971"/>
        <end position="982"/>
    </location>
</feature>
<dbReference type="OrthoDB" id="2333384at2759"/>
<dbReference type="Proteomes" id="UP000646827">
    <property type="component" value="Unassembled WGS sequence"/>
</dbReference>
<gene>
    <name evidence="3" type="ORF">INT45_005599</name>
</gene>
<feature type="region of interest" description="Disordered" evidence="1">
    <location>
        <begin position="732"/>
        <end position="758"/>
    </location>
</feature>
<keyword evidence="4" id="KW-1185">Reference proteome</keyword>
<feature type="compositionally biased region" description="Low complexity" evidence="1">
    <location>
        <begin position="620"/>
        <end position="646"/>
    </location>
</feature>
<comment type="caution">
    <text evidence="3">The sequence shown here is derived from an EMBL/GenBank/DDBJ whole genome shotgun (WGS) entry which is preliminary data.</text>
</comment>
<reference evidence="3 4" key="1">
    <citation type="submission" date="2020-12" db="EMBL/GenBank/DDBJ databases">
        <title>Metabolic potential, ecology and presence of endohyphal bacteria is reflected in genomic diversity of Mucoromycotina.</title>
        <authorList>
            <person name="Muszewska A."/>
            <person name="Okrasinska A."/>
            <person name="Steczkiewicz K."/>
            <person name="Drgas O."/>
            <person name="Orlowska M."/>
            <person name="Perlinska-Lenart U."/>
            <person name="Aleksandrzak-Piekarczyk T."/>
            <person name="Szatraj K."/>
            <person name="Zielenkiewicz U."/>
            <person name="Pilsyk S."/>
            <person name="Malc E."/>
            <person name="Mieczkowski P."/>
            <person name="Kruszewska J.S."/>
            <person name="Biernat P."/>
            <person name="Pawlowska J."/>
        </authorList>
    </citation>
    <scope>NUCLEOTIDE SEQUENCE [LARGE SCALE GENOMIC DNA]</scope>
    <source>
        <strain evidence="3 4">CBS 142.35</strain>
    </source>
</reference>
<proteinExistence type="predicted"/>
<feature type="region of interest" description="Disordered" evidence="1">
    <location>
        <begin position="516"/>
        <end position="547"/>
    </location>
</feature>
<dbReference type="Gene3D" id="2.60.40.640">
    <property type="match status" value="1"/>
</dbReference>
<feature type="compositionally biased region" description="Polar residues" evidence="1">
    <location>
        <begin position="516"/>
        <end position="536"/>
    </location>
</feature>
<dbReference type="EMBL" id="JAEPRB010000029">
    <property type="protein sequence ID" value="KAG2225355.1"/>
    <property type="molecule type" value="Genomic_DNA"/>
</dbReference>
<feature type="compositionally biased region" description="Polar residues" evidence="1">
    <location>
        <begin position="850"/>
        <end position="873"/>
    </location>
</feature>
<feature type="region of interest" description="Disordered" evidence="1">
    <location>
        <begin position="619"/>
        <end position="698"/>
    </location>
</feature>
<protein>
    <recommendedName>
        <fullName evidence="2">Arrestin-like N-terminal domain-containing protein</fullName>
    </recommendedName>
</protein>
<feature type="region of interest" description="Disordered" evidence="1">
    <location>
        <begin position="468"/>
        <end position="504"/>
    </location>
</feature>
<feature type="compositionally biased region" description="Low complexity" evidence="1">
    <location>
        <begin position="477"/>
        <end position="501"/>
    </location>
</feature>
<evidence type="ECO:0000259" key="2">
    <source>
        <dbReference type="Pfam" id="PF00339"/>
    </source>
</evidence>
<feature type="domain" description="Arrestin-like N-terminal" evidence="2">
    <location>
        <begin position="22"/>
        <end position="129"/>
    </location>
</feature>
<feature type="region of interest" description="Disordered" evidence="1">
    <location>
        <begin position="946"/>
        <end position="982"/>
    </location>
</feature>
<dbReference type="InterPro" id="IPR014752">
    <property type="entry name" value="Arrestin-like_C"/>
</dbReference>
<feature type="compositionally biased region" description="Low complexity" evidence="1">
    <location>
        <begin position="687"/>
        <end position="698"/>
    </location>
</feature>
<evidence type="ECO:0000256" key="1">
    <source>
        <dbReference type="SAM" id="MobiDB-lite"/>
    </source>
</evidence>